<sequence length="334" mass="38267">MVKVMSKDIQIVGVIGHGYLECSEIYLAKRKGGKGLCSVRVLSVENVDYESIEKEIRFLKWLSHPNILSSDLIFVEDVNIFFVSPFYNLCSVLHIMQKYYPYGLPEKAIVRITKGLLLALQYLHEQKITHRAVRCGHVLLSSNNEVKLCGLRHCVYVNPNELTGVSECCHDFDESMINNLLWLAPEVLKQDLHGYGLLSDVYSLGITLCEMANGFPPFSDMDRLQMLYEKCKGTTPRLLDCTTLPDSCDDPVIEQKKRRFTDAFHNFVDICLKPSPDGRWPVHRLLSHHFVRSLKKSRSFTHLLPLAVPITEKNVEPYVAEPPADHDRMDDWVF</sequence>
<dbReference type="PROSITE" id="PS50011">
    <property type="entry name" value="PROTEIN_KINASE_DOM"/>
    <property type="match status" value="1"/>
</dbReference>
<evidence type="ECO:0000256" key="1">
    <source>
        <dbReference type="ARBA" id="ARBA00008874"/>
    </source>
</evidence>
<comment type="similarity">
    <text evidence="1">Belongs to the protein kinase superfamily. STE Ser/Thr protein kinase family. STE20 subfamily.</text>
</comment>
<dbReference type="EMBL" id="JBGFUD010009179">
    <property type="protein sequence ID" value="MFH4982393.1"/>
    <property type="molecule type" value="Genomic_DNA"/>
</dbReference>
<keyword evidence="4" id="KW-1185">Reference proteome</keyword>
<protein>
    <recommendedName>
        <fullName evidence="2">Protein kinase domain-containing protein</fullName>
    </recommendedName>
</protein>
<proteinExistence type="inferred from homology"/>
<dbReference type="Pfam" id="PF00069">
    <property type="entry name" value="Pkinase"/>
    <property type="match status" value="1"/>
</dbReference>
<dbReference type="PANTHER" id="PTHR48014:SF21">
    <property type="entry name" value="SERINE_THREONINE-PROTEIN KINASE FRAY2"/>
    <property type="match status" value="1"/>
</dbReference>
<dbReference type="Proteomes" id="UP001608902">
    <property type="component" value="Unassembled WGS sequence"/>
</dbReference>
<gene>
    <name evidence="3" type="ORF">AB6A40_009102</name>
</gene>
<dbReference type="SUPFAM" id="SSF56112">
    <property type="entry name" value="Protein kinase-like (PK-like)"/>
    <property type="match status" value="1"/>
</dbReference>
<organism evidence="3 4">
    <name type="scientific">Gnathostoma spinigerum</name>
    <dbReference type="NCBI Taxonomy" id="75299"/>
    <lineage>
        <taxon>Eukaryota</taxon>
        <taxon>Metazoa</taxon>
        <taxon>Ecdysozoa</taxon>
        <taxon>Nematoda</taxon>
        <taxon>Chromadorea</taxon>
        <taxon>Rhabditida</taxon>
        <taxon>Spirurina</taxon>
        <taxon>Gnathostomatomorpha</taxon>
        <taxon>Gnathostomatoidea</taxon>
        <taxon>Gnathostomatidae</taxon>
        <taxon>Gnathostoma</taxon>
    </lineage>
</organism>
<dbReference type="InterPro" id="IPR011009">
    <property type="entry name" value="Kinase-like_dom_sf"/>
</dbReference>
<accession>A0ABD6EZ74</accession>
<dbReference type="Gene3D" id="1.10.510.10">
    <property type="entry name" value="Transferase(Phosphotransferase) domain 1"/>
    <property type="match status" value="1"/>
</dbReference>
<dbReference type="Gene3D" id="3.30.200.20">
    <property type="entry name" value="Phosphorylase Kinase, domain 1"/>
    <property type="match status" value="1"/>
</dbReference>
<dbReference type="AlphaFoldDB" id="A0ABD6EZ74"/>
<evidence type="ECO:0000259" key="2">
    <source>
        <dbReference type="PROSITE" id="PS50011"/>
    </source>
</evidence>
<comment type="caution">
    <text evidence="3">The sequence shown here is derived from an EMBL/GenBank/DDBJ whole genome shotgun (WGS) entry which is preliminary data.</text>
</comment>
<feature type="domain" description="Protein kinase" evidence="2">
    <location>
        <begin position="9"/>
        <end position="291"/>
    </location>
</feature>
<dbReference type="InterPro" id="IPR000719">
    <property type="entry name" value="Prot_kinase_dom"/>
</dbReference>
<evidence type="ECO:0000313" key="4">
    <source>
        <dbReference type="Proteomes" id="UP001608902"/>
    </source>
</evidence>
<dbReference type="InterPro" id="IPR047173">
    <property type="entry name" value="STRAD_A/B-like"/>
</dbReference>
<name>A0ABD6EZ74_9BILA</name>
<evidence type="ECO:0000313" key="3">
    <source>
        <dbReference type="EMBL" id="MFH4982393.1"/>
    </source>
</evidence>
<dbReference type="PANTHER" id="PTHR48014">
    <property type="entry name" value="SERINE/THREONINE-PROTEIN KINASE FRAY2"/>
    <property type="match status" value="1"/>
</dbReference>
<reference evidence="3 4" key="1">
    <citation type="submission" date="2024-08" db="EMBL/GenBank/DDBJ databases">
        <title>Gnathostoma spinigerum genome.</title>
        <authorList>
            <person name="Gonzalez-Bertolin B."/>
            <person name="Monzon S."/>
            <person name="Zaballos A."/>
            <person name="Jimenez P."/>
            <person name="Dekumyoy P."/>
            <person name="Varona S."/>
            <person name="Cuesta I."/>
            <person name="Sumanam S."/>
            <person name="Adisakwattana P."/>
            <person name="Gasser R.B."/>
            <person name="Hernandez-Gonzalez A."/>
            <person name="Young N.D."/>
            <person name="Perteguer M.J."/>
        </authorList>
    </citation>
    <scope>NUCLEOTIDE SEQUENCE [LARGE SCALE GENOMIC DNA]</scope>
    <source>
        <strain evidence="3">AL3</strain>
        <tissue evidence="3">Liver</tissue>
    </source>
</reference>